<keyword evidence="1 3" id="KW-0547">Nucleotide-binding</keyword>
<dbReference type="GO" id="GO:0005524">
    <property type="term" value="F:ATP binding"/>
    <property type="evidence" value="ECO:0007669"/>
    <property type="project" value="UniProtKB-UniRule"/>
</dbReference>
<dbReference type="EMBL" id="JAFCMP010000335">
    <property type="protein sequence ID" value="KAG5181092.1"/>
    <property type="molecule type" value="Genomic_DNA"/>
</dbReference>
<dbReference type="PROSITE" id="PS00108">
    <property type="entry name" value="PROTEIN_KINASE_ST"/>
    <property type="match status" value="1"/>
</dbReference>
<dbReference type="Proteomes" id="UP000664859">
    <property type="component" value="Unassembled WGS sequence"/>
</dbReference>
<dbReference type="OrthoDB" id="40902at2759"/>
<dbReference type="AlphaFoldDB" id="A0A836CCZ2"/>
<accession>A0A836CCZ2</accession>
<dbReference type="PROSITE" id="PS50011">
    <property type="entry name" value="PROTEIN_KINASE_DOM"/>
    <property type="match status" value="1"/>
</dbReference>
<dbReference type="Gene3D" id="1.10.510.10">
    <property type="entry name" value="Transferase(Phosphotransferase) domain 1"/>
    <property type="match status" value="1"/>
</dbReference>
<evidence type="ECO:0000256" key="1">
    <source>
        <dbReference type="ARBA" id="ARBA00022741"/>
    </source>
</evidence>
<dbReference type="SMART" id="SM00220">
    <property type="entry name" value="S_TKc"/>
    <property type="match status" value="1"/>
</dbReference>
<keyword evidence="6" id="KW-0808">Transferase</keyword>
<feature type="region of interest" description="Disordered" evidence="4">
    <location>
        <begin position="630"/>
        <end position="689"/>
    </location>
</feature>
<evidence type="ECO:0000313" key="7">
    <source>
        <dbReference type="Proteomes" id="UP000664859"/>
    </source>
</evidence>
<dbReference type="InterPro" id="IPR011009">
    <property type="entry name" value="Kinase-like_dom_sf"/>
</dbReference>
<dbReference type="InterPro" id="IPR017441">
    <property type="entry name" value="Protein_kinase_ATP_BS"/>
</dbReference>
<dbReference type="SUPFAM" id="SSF50729">
    <property type="entry name" value="PH domain-like"/>
    <property type="match status" value="1"/>
</dbReference>
<feature type="binding site" evidence="3">
    <location>
        <position position="368"/>
    </location>
    <ligand>
        <name>ATP</name>
        <dbReference type="ChEBI" id="CHEBI:30616"/>
    </ligand>
</feature>
<evidence type="ECO:0000313" key="6">
    <source>
        <dbReference type="EMBL" id="KAG5181092.1"/>
    </source>
</evidence>
<organism evidence="6 7">
    <name type="scientific">Tribonema minus</name>
    <dbReference type="NCBI Taxonomy" id="303371"/>
    <lineage>
        <taxon>Eukaryota</taxon>
        <taxon>Sar</taxon>
        <taxon>Stramenopiles</taxon>
        <taxon>Ochrophyta</taxon>
        <taxon>PX clade</taxon>
        <taxon>Xanthophyceae</taxon>
        <taxon>Tribonematales</taxon>
        <taxon>Tribonemataceae</taxon>
        <taxon>Tribonema</taxon>
    </lineage>
</organism>
<comment type="caution">
    <text evidence="6">The sequence shown here is derived from an EMBL/GenBank/DDBJ whole genome shotgun (WGS) entry which is preliminary data.</text>
</comment>
<name>A0A836CCZ2_9STRA</name>
<evidence type="ECO:0000259" key="5">
    <source>
        <dbReference type="PROSITE" id="PS50011"/>
    </source>
</evidence>
<feature type="compositionally biased region" description="Low complexity" evidence="4">
    <location>
        <begin position="630"/>
        <end position="650"/>
    </location>
</feature>
<gene>
    <name evidence="6" type="ORF">JKP88DRAFT_278938</name>
</gene>
<dbReference type="Gene3D" id="2.30.29.30">
    <property type="entry name" value="Pleckstrin-homology domain (PH domain)/Phosphotyrosine-binding domain (PTB)"/>
    <property type="match status" value="1"/>
</dbReference>
<dbReference type="InterPro" id="IPR008271">
    <property type="entry name" value="Ser/Thr_kinase_AS"/>
</dbReference>
<keyword evidence="2 3" id="KW-0067">ATP-binding</keyword>
<keyword evidence="7" id="KW-1185">Reference proteome</keyword>
<evidence type="ECO:0000256" key="3">
    <source>
        <dbReference type="PROSITE-ProRule" id="PRU10141"/>
    </source>
</evidence>
<proteinExistence type="predicted"/>
<reference evidence="6" key="1">
    <citation type="submission" date="2021-02" db="EMBL/GenBank/DDBJ databases">
        <title>First Annotated Genome of the Yellow-green Alga Tribonema minus.</title>
        <authorList>
            <person name="Mahan K.M."/>
        </authorList>
    </citation>
    <scope>NUCLEOTIDE SEQUENCE</scope>
    <source>
        <strain evidence="6">UTEX B ZZ1240</strain>
    </source>
</reference>
<protein>
    <submittedName>
        <fullName evidence="6">Kinase-like domain-containing protein</fullName>
    </submittedName>
</protein>
<keyword evidence="6" id="KW-0418">Kinase</keyword>
<feature type="domain" description="Protein kinase" evidence="5">
    <location>
        <begin position="331"/>
        <end position="625"/>
    </location>
</feature>
<dbReference type="SUPFAM" id="SSF56112">
    <property type="entry name" value="Protein kinase-like (PK-like)"/>
    <property type="match status" value="1"/>
</dbReference>
<evidence type="ECO:0000256" key="4">
    <source>
        <dbReference type="SAM" id="MobiDB-lite"/>
    </source>
</evidence>
<dbReference type="InterPro" id="IPR011993">
    <property type="entry name" value="PH-like_dom_sf"/>
</dbReference>
<sequence length="689" mass="72391">MEGVFSMDCCLDCDDSSVSQIGTSPSVSSLLDCQSDKERLLRLAFTEYHNNGALGGNSSAFLGDKLSFHNESSMLARAAAKRQQHSTSCGVLLTPALERAAVQPCGSAEDDDYCLGYEAREEGSEGEGSSAWGYIMQREGESVLKPLPAGRDHACEGWVTPCLASRLAGLFPPARAAVGPESSCLNAASFNPARSYQLDGVQVAAAQLSRPRRWEARTLVLRQNFLLEYRSGGDAAAGEPIGFGGLSGCCVSRYEPRIIRVELRPSVQQQQHHAGADAAGASVFFVRASTESQADAWQALLTAAAQLSLEAMYEFERDGTCDAERPSLTESASQATLGHGRFACVKKARARHSCASATAAAGASCAVKIFDKAEFWRRVEIGQERADTLVREAAVQAALSSSGGAGAGSGGSDTVVQLRNVFETRDTFVVEMELMSRSNLFHELARAGVLSEREAAPILQCLLRAVAHCQARGIAHRDIKLSNILCPAPDGAGSRGCAAAAPVVKLGDFGMAGAVGADGCLRGRCGTPGYVAPEILRAGPHEPYGANVDAYSVGVVAYTLLCGYEPFYGETDAELLAQNKAGDFDFDMADWCDVSLSAQDFVSALMDANPATRITAAEALEHPWLAAALSGGSSGARRCSRGSSSGARGRTVSQDSCCSECGGSGGGAGSSCCTTEDEEEDMMDGSWLD</sequence>
<dbReference type="PANTHER" id="PTHR24347">
    <property type="entry name" value="SERINE/THREONINE-PROTEIN KINASE"/>
    <property type="match status" value="1"/>
</dbReference>
<dbReference type="PROSITE" id="PS00107">
    <property type="entry name" value="PROTEIN_KINASE_ATP"/>
    <property type="match status" value="1"/>
</dbReference>
<dbReference type="InterPro" id="IPR000719">
    <property type="entry name" value="Prot_kinase_dom"/>
</dbReference>
<dbReference type="GO" id="GO:0004672">
    <property type="term" value="F:protein kinase activity"/>
    <property type="evidence" value="ECO:0007669"/>
    <property type="project" value="InterPro"/>
</dbReference>
<evidence type="ECO:0000256" key="2">
    <source>
        <dbReference type="ARBA" id="ARBA00022840"/>
    </source>
</evidence>
<dbReference type="Pfam" id="PF00069">
    <property type="entry name" value="Pkinase"/>
    <property type="match status" value="1"/>
</dbReference>